<comment type="caution">
    <text evidence="1">The sequence shown here is derived from an EMBL/GenBank/DDBJ whole genome shotgun (WGS) entry which is preliminary data.</text>
</comment>
<keyword evidence="2" id="KW-1185">Reference proteome</keyword>
<reference evidence="2" key="1">
    <citation type="journal article" date="2015" name="Nat. Genet.">
        <title>The genome and transcriptome of the zoonotic hookworm Ancylostoma ceylanicum identify infection-specific gene families.</title>
        <authorList>
            <person name="Schwarz E.M."/>
            <person name="Hu Y."/>
            <person name="Antoshechkin I."/>
            <person name="Miller M.M."/>
            <person name="Sternberg P.W."/>
            <person name="Aroian R.V."/>
        </authorList>
    </citation>
    <scope>NUCLEOTIDE SEQUENCE</scope>
    <source>
        <strain evidence="2">HY135</strain>
    </source>
</reference>
<sequence length="106" mass="12096">MLLHCFELFPFRIVPVSYDFIHIARFCSAKEFCFSALQLFRTLCPSSTTGFAISSCTQYLVCHSRRIQRNGMASMAVLNHLNYNSKHLSDQGYVAICFCNNSKLRG</sequence>
<proteinExistence type="predicted"/>
<dbReference type="EMBL" id="JARK01001436">
    <property type="protein sequence ID" value="EYC02371.1"/>
    <property type="molecule type" value="Genomic_DNA"/>
</dbReference>
<organism evidence="1 2">
    <name type="scientific">Ancylostoma ceylanicum</name>
    <dbReference type="NCBI Taxonomy" id="53326"/>
    <lineage>
        <taxon>Eukaryota</taxon>
        <taxon>Metazoa</taxon>
        <taxon>Ecdysozoa</taxon>
        <taxon>Nematoda</taxon>
        <taxon>Chromadorea</taxon>
        <taxon>Rhabditida</taxon>
        <taxon>Rhabditina</taxon>
        <taxon>Rhabditomorpha</taxon>
        <taxon>Strongyloidea</taxon>
        <taxon>Ancylostomatidae</taxon>
        <taxon>Ancylostomatinae</taxon>
        <taxon>Ancylostoma</taxon>
    </lineage>
</organism>
<name>A0A016TI24_9BILA</name>
<evidence type="ECO:0000313" key="1">
    <source>
        <dbReference type="EMBL" id="EYC02371.1"/>
    </source>
</evidence>
<dbReference type="AlphaFoldDB" id="A0A016TI24"/>
<dbReference type="Proteomes" id="UP000024635">
    <property type="component" value="Unassembled WGS sequence"/>
</dbReference>
<gene>
    <name evidence="1" type="primary">Acey_s0100.g3258</name>
    <name evidence="1" type="ORF">Y032_0100g3258</name>
</gene>
<evidence type="ECO:0000313" key="2">
    <source>
        <dbReference type="Proteomes" id="UP000024635"/>
    </source>
</evidence>
<accession>A0A016TI24</accession>
<protein>
    <submittedName>
        <fullName evidence="1">Uncharacterized protein</fullName>
    </submittedName>
</protein>